<dbReference type="InterPro" id="IPR020843">
    <property type="entry name" value="ER"/>
</dbReference>
<dbReference type="GO" id="GO:0016491">
    <property type="term" value="F:oxidoreductase activity"/>
    <property type="evidence" value="ECO:0007669"/>
    <property type="project" value="InterPro"/>
</dbReference>
<evidence type="ECO:0000313" key="3">
    <source>
        <dbReference type="EMBL" id="KRM44383.1"/>
    </source>
</evidence>
<dbReference type="InterPro" id="IPR036291">
    <property type="entry name" value="NAD(P)-bd_dom_sf"/>
</dbReference>
<comment type="caution">
    <text evidence="3">The sequence shown here is derived from an EMBL/GenBank/DDBJ whole genome shotgun (WGS) entry which is preliminary data.</text>
</comment>
<sequence>MKAFGYDHNGAADVFEEYDVPTPDISDQQILIETKAFNLNNFEKSMRAGDYKQTTHRVIPGRDVAGVVAKLGANVTGFNVGDRVVAHGHGSYAEYAYADASRTVKIPANVSFAEAAGIVTPGITAYKAVYYFGAVKSGQTVVVRGASGGVGSLAAQLAVNLGATVIGIGSSRNESYVRSLGVNDYVSYNKQDPAMVLTNRADVVINSALNGADIDADAQIVKDNGIITSVGGDKPLSNKPFEFKPISPTRAVSDAEALNTLLKLMAEKKLTIKIGYQLPFTIDGIIEGHQLLGKQHDGRIVVTVDPS</sequence>
<evidence type="ECO:0000256" key="1">
    <source>
        <dbReference type="ARBA" id="ARBA00022857"/>
    </source>
</evidence>
<proteinExistence type="predicted"/>
<dbReference type="PANTHER" id="PTHR44154:SF1">
    <property type="entry name" value="QUINONE OXIDOREDUCTASE"/>
    <property type="match status" value="1"/>
</dbReference>
<reference evidence="3 4" key="1">
    <citation type="journal article" date="2015" name="Genome Announc.">
        <title>Expanding the biotechnology potential of lactobacilli through comparative genomics of 213 strains and associated genera.</title>
        <authorList>
            <person name="Sun Z."/>
            <person name="Harris H.M."/>
            <person name="McCann A."/>
            <person name="Guo C."/>
            <person name="Argimon S."/>
            <person name="Zhang W."/>
            <person name="Yang X."/>
            <person name="Jeffery I.B."/>
            <person name="Cooney J.C."/>
            <person name="Kagawa T.F."/>
            <person name="Liu W."/>
            <person name="Song Y."/>
            <person name="Salvetti E."/>
            <person name="Wrobel A."/>
            <person name="Rasinkangas P."/>
            <person name="Parkhill J."/>
            <person name="Rea M.C."/>
            <person name="O'Sullivan O."/>
            <person name="Ritari J."/>
            <person name="Douillard F.P."/>
            <person name="Paul Ross R."/>
            <person name="Yang R."/>
            <person name="Briner A.E."/>
            <person name="Felis G.E."/>
            <person name="de Vos W.M."/>
            <person name="Barrangou R."/>
            <person name="Klaenhammer T.R."/>
            <person name="Caufield P.W."/>
            <person name="Cui Y."/>
            <person name="Zhang H."/>
            <person name="O'Toole P.W."/>
        </authorList>
    </citation>
    <scope>NUCLEOTIDE SEQUENCE [LARGE SCALE GENOMIC DNA]</scope>
    <source>
        <strain evidence="3 4">DSM 18390</strain>
    </source>
</reference>
<name>A0A0R1YQI5_9LACO</name>
<dbReference type="CDD" id="cd05289">
    <property type="entry name" value="MDR_like_2"/>
    <property type="match status" value="1"/>
</dbReference>
<evidence type="ECO:0000259" key="2">
    <source>
        <dbReference type="SMART" id="SM00829"/>
    </source>
</evidence>
<dbReference type="Gene3D" id="3.90.180.10">
    <property type="entry name" value="Medium-chain alcohol dehydrogenases, catalytic domain"/>
    <property type="match status" value="1"/>
</dbReference>
<dbReference type="InterPro" id="IPR013154">
    <property type="entry name" value="ADH-like_N"/>
</dbReference>
<accession>A0A0R1YQI5</accession>
<gene>
    <name evidence="3" type="ORF">FD47_GL000508</name>
</gene>
<feature type="domain" description="Enoyl reductase (ER)" evidence="2">
    <location>
        <begin position="10"/>
        <end position="302"/>
    </location>
</feature>
<protein>
    <submittedName>
        <fullName evidence="3">GroES-like protein</fullName>
    </submittedName>
</protein>
<dbReference type="InterPro" id="IPR011032">
    <property type="entry name" value="GroES-like_sf"/>
</dbReference>
<evidence type="ECO:0000313" key="4">
    <source>
        <dbReference type="Proteomes" id="UP000051010"/>
    </source>
</evidence>
<keyword evidence="1" id="KW-0521">NADP</keyword>
<dbReference type="SUPFAM" id="SSF50129">
    <property type="entry name" value="GroES-like"/>
    <property type="match status" value="1"/>
</dbReference>
<dbReference type="AlphaFoldDB" id="A0A0R1YQI5"/>
<dbReference type="RefSeq" id="WP_056980131.1">
    <property type="nucleotide sequence ID" value="NZ_AZFZ01000014.1"/>
</dbReference>
<organism evidence="3 4">
    <name type="scientific">Lentilactobacillus parafarraginis DSM 18390 = JCM 14109</name>
    <dbReference type="NCBI Taxonomy" id="1423786"/>
    <lineage>
        <taxon>Bacteria</taxon>
        <taxon>Bacillati</taxon>
        <taxon>Bacillota</taxon>
        <taxon>Bacilli</taxon>
        <taxon>Lactobacillales</taxon>
        <taxon>Lactobacillaceae</taxon>
        <taxon>Lentilactobacillus</taxon>
    </lineage>
</organism>
<dbReference type="PATRIC" id="fig|1423786.4.peg.531"/>
<dbReference type="Pfam" id="PF08240">
    <property type="entry name" value="ADH_N"/>
    <property type="match status" value="1"/>
</dbReference>
<dbReference type="Gene3D" id="3.40.50.720">
    <property type="entry name" value="NAD(P)-binding Rossmann-like Domain"/>
    <property type="match status" value="1"/>
</dbReference>
<dbReference type="PANTHER" id="PTHR44154">
    <property type="entry name" value="QUINONE OXIDOREDUCTASE"/>
    <property type="match status" value="1"/>
</dbReference>
<dbReference type="EMBL" id="AZFZ01000014">
    <property type="protein sequence ID" value="KRM44383.1"/>
    <property type="molecule type" value="Genomic_DNA"/>
</dbReference>
<dbReference type="InterPro" id="IPR013149">
    <property type="entry name" value="ADH-like_C"/>
</dbReference>
<dbReference type="SMART" id="SM00829">
    <property type="entry name" value="PKS_ER"/>
    <property type="match status" value="1"/>
</dbReference>
<dbReference type="Pfam" id="PF00107">
    <property type="entry name" value="ADH_zinc_N"/>
    <property type="match status" value="1"/>
</dbReference>
<dbReference type="SUPFAM" id="SSF51735">
    <property type="entry name" value="NAD(P)-binding Rossmann-fold domains"/>
    <property type="match status" value="1"/>
</dbReference>
<dbReference type="Proteomes" id="UP000051010">
    <property type="component" value="Unassembled WGS sequence"/>
</dbReference>
<dbReference type="InterPro" id="IPR051603">
    <property type="entry name" value="Zinc-ADH_QOR/CCCR"/>
</dbReference>